<name>A0AAF0J9S2_9BASI</name>
<dbReference type="GO" id="GO:0017119">
    <property type="term" value="C:Golgi transport complex"/>
    <property type="evidence" value="ECO:0007669"/>
    <property type="project" value="UniProtKB-UniRule"/>
</dbReference>
<comment type="function">
    <text evidence="9">Acts as a component of the peripheral membrane COG complex that is involved in intra-Golgi protein trafficking. COG is located at the cis-Golgi, and regulates tethering of retrograde intra-Golgi vesicles and possibly a number of other membrane trafficking events.</text>
</comment>
<organism evidence="13 14">
    <name type="scientific">Malassezia japonica</name>
    <dbReference type="NCBI Taxonomy" id="223818"/>
    <lineage>
        <taxon>Eukaryota</taxon>
        <taxon>Fungi</taxon>
        <taxon>Dikarya</taxon>
        <taxon>Basidiomycota</taxon>
        <taxon>Ustilaginomycotina</taxon>
        <taxon>Malasseziomycetes</taxon>
        <taxon>Malasseziales</taxon>
        <taxon>Malasseziaceae</taxon>
        <taxon>Malassezia</taxon>
    </lineage>
</organism>
<dbReference type="GO" id="GO:0015031">
    <property type="term" value="P:protein transport"/>
    <property type="evidence" value="ECO:0007669"/>
    <property type="project" value="UniProtKB-KW"/>
</dbReference>
<evidence type="ECO:0000256" key="1">
    <source>
        <dbReference type="ARBA" id="ARBA00004395"/>
    </source>
</evidence>
<evidence type="ECO:0000256" key="9">
    <source>
        <dbReference type="ARBA" id="ARBA00043873"/>
    </source>
</evidence>
<dbReference type="Proteomes" id="UP001217754">
    <property type="component" value="Chromosome 1"/>
</dbReference>
<comment type="similarity">
    <text evidence="2 10">Belongs to the COG6 family.</text>
</comment>
<proteinExistence type="inferred from homology"/>
<dbReference type="Pfam" id="PF20653">
    <property type="entry name" value="COG6_C"/>
    <property type="match status" value="1"/>
</dbReference>
<protein>
    <recommendedName>
        <fullName evidence="3 10">Conserved oligomeric Golgi complex subunit 6</fullName>
        <shortName evidence="10">COG complex subunit 6</shortName>
    </recommendedName>
    <alternativeName>
        <fullName evidence="8 10">Component of oligomeric Golgi complex 6</fullName>
    </alternativeName>
</protein>
<gene>
    <name evidence="13" type="primary">COG6</name>
    <name evidence="13" type="ORF">MJAP1_000851</name>
</gene>
<evidence type="ECO:0000313" key="14">
    <source>
        <dbReference type="Proteomes" id="UP001217754"/>
    </source>
</evidence>
<comment type="subcellular location">
    <subcellularLocation>
        <location evidence="1 10">Golgi apparatus membrane</location>
        <topology evidence="1 10">Peripheral membrane protein</topology>
    </subcellularLocation>
</comment>
<comment type="function">
    <text evidence="10">Acts as component of the peripheral membrane COG complex that is involved in intra-Golgi protein trafficking. COG is located at the cis-Golgi, and regulates tethering of retrograde intra-Golgi vesicles and possibly a number of other membrane trafficking events.</text>
</comment>
<dbReference type="InterPro" id="IPR048368">
    <property type="entry name" value="COG6_N"/>
</dbReference>
<evidence type="ECO:0000256" key="7">
    <source>
        <dbReference type="ARBA" id="ARBA00023136"/>
    </source>
</evidence>
<sequence>MDRPERTRGALRVLLATPHDAATTAAAFRTLSGMYDDAPRELKGVRAHVRRDIQAEANRSTHAFCAALAGVDAALAQVCAETHHAAERCDAVLATMDRAQSSSAAVLEHAAALDKQITTARLHEDLAARLVARLVLTPDEETTLDGDVSLAYFAAMDRLQNILDESLLLIDSTSDAAPGAIPDEARATHDVRARASARLDAAYRRVAHFASAAMRRLPLEGAESSALLREALARLAHREDLFRGALAAFAETRAASLPDAFVRALTVGGGPPSYLPRPIEMHAHDAARYVADILAWVHQLLANERELVATLLLRLAPPSSAPGTPRLGHRRRIGERHGGLDFSVDLGGAGPLLRPGQATLDGPVLDALVRSVLDRNVAGCCRPMKTRILQTLKAQTDAVVVLRLYFLLRFYASTMQQTIGARAALSKTLAELMQVGEDAFLHALQQLYDEHLGTLHGPGREALAAVHAAARLVHSVLAECAQAREADVGTGDVRALEQHVLAHFVDPVVARVMALGAQPPEAPAQDGWGRYLRWGAAPNAPQHVCDSHEWHADVFYVNALVPLWQSLQPFEAEVNERCAAIRGHVTSALERLCDRHYTALVNDAGLGALHDGKTPPSEALHAFLALPNLLIAPERLAPLHATLPTAVHKAALVRIAQAYANAYSGSGPAPDEVQIVLDAQAAAHEPPRALLDGALSTRKSM</sequence>
<dbReference type="InterPro" id="IPR010490">
    <property type="entry name" value="COG6"/>
</dbReference>
<keyword evidence="14" id="KW-1185">Reference proteome</keyword>
<dbReference type="InterPro" id="IPR048369">
    <property type="entry name" value="COG6_C"/>
</dbReference>
<dbReference type="GO" id="GO:0000139">
    <property type="term" value="C:Golgi membrane"/>
    <property type="evidence" value="ECO:0007669"/>
    <property type="project" value="UniProtKB-SubCell"/>
</dbReference>
<evidence type="ECO:0000256" key="3">
    <source>
        <dbReference type="ARBA" id="ARBA00020973"/>
    </source>
</evidence>
<dbReference type="SMART" id="SM01087">
    <property type="entry name" value="COG6"/>
    <property type="match status" value="1"/>
</dbReference>
<keyword evidence="5 10" id="KW-0653">Protein transport</keyword>
<keyword evidence="7 10" id="KW-0472">Membrane</keyword>
<evidence type="ECO:0000259" key="12">
    <source>
        <dbReference type="Pfam" id="PF20653"/>
    </source>
</evidence>
<comment type="subunit">
    <text evidence="10">Component of the conserved oligomeric Golgi complex.</text>
</comment>
<keyword evidence="6 10" id="KW-0333">Golgi apparatus</keyword>
<dbReference type="EMBL" id="CP119958">
    <property type="protein sequence ID" value="WFD37904.1"/>
    <property type="molecule type" value="Genomic_DNA"/>
</dbReference>
<reference evidence="13" key="1">
    <citation type="submission" date="2023-03" db="EMBL/GenBank/DDBJ databases">
        <title>Mating type loci evolution in Malassezia.</title>
        <authorList>
            <person name="Coelho M.A."/>
        </authorList>
    </citation>
    <scope>NUCLEOTIDE SEQUENCE</scope>
    <source>
        <strain evidence="13">CBS 9431</strain>
    </source>
</reference>
<dbReference type="PANTHER" id="PTHR21506">
    <property type="entry name" value="COMPONENT OF OLIGOMERIC GOLGI COMPLEX 6"/>
    <property type="match status" value="1"/>
</dbReference>
<evidence type="ECO:0000256" key="5">
    <source>
        <dbReference type="ARBA" id="ARBA00022927"/>
    </source>
</evidence>
<evidence type="ECO:0000256" key="2">
    <source>
        <dbReference type="ARBA" id="ARBA00011023"/>
    </source>
</evidence>
<dbReference type="RefSeq" id="XP_060120801.1">
    <property type="nucleotide sequence ID" value="XM_060264818.1"/>
</dbReference>
<accession>A0AAF0J9S2</accession>
<evidence type="ECO:0000256" key="8">
    <source>
        <dbReference type="ARBA" id="ARBA00031348"/>
    </source>
</evidence>
<evidence type="ECO:0000256" key="6">
    <source>
        <dbReference type="ARBA" id="ARBA00023034"/>
    </source>
</evidence>
<dbReference type="AlphaFoldDB" id="A0AAF0J9S2"/>
<feature type="domain" description="Conserved oligomeric complex COG6 N-terminal" evidence="11">
    <location>
        <begin position="46"/>
        <end position="145"/>
    </location>
</feature>
<evidence type="ECO:0000256" key="4">
    <source>
        <dbReference type="ARBA" id="ARBA00022448"/>
    </source>
</evidence>
<evidence type="ECO:0000259" key="11">
    <source>
        <dbReference type="Pfam" id="PF06419"/>
    </source>
</evidence>
<evidence type="ECO:0000256" key="10">
    <source>
        <dbReference type="RuleBase" id="RU365075"/>
    </source>
</evidence>
<evidence type="ECO:0000313" key="13">
    <source>
        <dbReference type="EMBL" id="WFD37904.1"/>
    </source>
</evidence>
<feature type="domain" description="Conserved Oligomeric Golgi complex subunit 6 C-terminal" evidence="12">
    <location>
        <begin position="191"/>
        <end position="611"/>
    </location>
</feature>
<keyword evidence="4 10" id="KW-0813">Transport</keyword>
<dbReference type="PANTHER" id="PTHR21506:SF0">
    <property type="entry name" value="CONSERVED OLIGOMERIC GOLGI COMPLEX SUBUNIT 6"/>
    <property type="match status" value="1"/>
</dbReference>
<dbReference type="GeneID" id="85224500"/>
<dbReference type="Pfam" id="PF06419">
    <property type="entry name" value="COG6_N"/>
    <property type="match status" value="1"/>
</dbReference>
<dbReference type="GO" id="GO:0006891">
    <property type="term" value="P:intra-Golgi vesicle-mediated transport"/>
    <property type="evidence" value="ECO:0007669"/>
    <property type="project" value="UniProtKB-UniRule"/>
</dbReference>